<accession>A0A4P9VR30</accession>
<dbReference type="Proteomes" id="UP000257039">
    <property type="component" value="Unassembled WGS sequence"/>
</dbReference>
<reference evidence="1 2" key="1">
    <citation type="submission" date="2017-04" db="EMBL/GenBank/DDBJ databases">
        <title>Draft genome sequence of Zooshikella ganghwensis VG4 isolated from Red Sea sediments.</title>
        <authorList>
            <person name="Rehman Z."/>
            <person name="Alam I."/>
            <person name="Kamau A."/>
            <person name="Bajic V."/>
            <person name="Leiknes T."/>
        </authorList>
    </citation>
    <scope>NUCLEOTIDE SEQUENCE [LARGE SCALE GENOMIC DNA]</scope>
    <source>
        <strain evidence="1 2">VG4</strain>
    </source>
</reference>
<dbReference type="AlphaFoldDB" id="A0A4P9VR30"/>
<proteinExistence type="predicted"/>
<keyword evidence="2" id="KW-1185">Reference proteome</keyword>
<name>A0A4P9VR30_9GAMM</name>
<comment type="caution">
    <text evidence="1">The sequence shown here is derived from an EMBL/GenBank/DDBJ whole genome shotgun (WGS) entry which is preliminary data.</text>
</comment>
<sequence length="73" mass="8173">MPTFNVGSLPFNDAACTFKTAFEHITRLHKSDACSQNLCLAIKAKVITQTKRVNVNGKRIEINLFFLFTLNIG</sequence>
<protein>
    <submittedName>
        <fullName evidence="1">Uncharacterized protein</fullName>
    </submittedName>
</protein>
<dbReference type="EMBL" id="NDXW01000001">
    <property type="protein sequence ID" value="RDH46035.1"/>
    <property type="molecule type" value="Genomic_DNA"/>
</dbReference>
<gene>
    <name evidence="1" type="ORF">B9G39_22700</name>
</gene>
<evidence type="ECO:0000313" key="1">
    <source>
        <dbReference type="EMBL" id="RDH46035.1"/>
    </source>
</evidence>
<organism evidence="1 2">
    <name type="scientific">Zooshikella ganghwensis</name>
    <dbReference type="NCBI Taxonomy" id="202772"/>
    <lineage>
        <taxon>Bacteria</taxon>
        <taxon>Pseudomonadati</taxon>
        <taxon>Pseudomonadota</taxon>
        <taxon>Gammaproteobacteria</taxon>
        <taxon>Oceanospirillales</taxon>
        <taxon>Zooshikellaceae</taxon>
        <taxon>Zooshikella</taxon>
    </lineage>
</organism>
<evidence type="ECO:0000313" key="2">
    <source>
        <dbReference type="Proteomes" id="UP000257039"/>
    </source>
</evidence>